<dbReference type="InParanoid" id="A0A1E7EVR9"/>
<evidence type="ECO:0000256" key="3">
    <source>
        <dbReference type="ARBA" id="ARBA00022741"/>
    </source>
</evidence>
<dbReference type="EMBL" id="KV784373">
    <property type="protein sequence ID" value="OEU09949.1"/>
    <property type="molecule type" value="Genomic_DNA"/>
</dbReference>
<feature type="region of interest" description="Disordered" evidence="6">
    <location>
        <begin position="520"/>
        <end position="540"/>
    </location>
</feature>
<dbReference type="PANTHER" id="PTHR34265:SF1">
    <property type="entry name" value="TYPE III PANTOTHENATE KINASE"/>
    <property type="match status" value="1"/>
</dbReference>
<feature type="region of interest" description="Disordered" evidence="6">
    <location>
        <begin position="1"/>
        <end position="20"/>
    </location>
</feature>
<keyword evidence="3" id="KW-0547">Nucleotide-binding</keyword>
<evidence type="ECO:0000256" key="4">
    <source>
        <dbReference type="ARBA" id="ARBA00022777"/>
    </source>
</evidence>
<evidence type="ECO:0000256" key="6">
    <source>
        <dbReference type="SAM" id="MobiDB-lite"/>
    </source>
</evidence>
<dbReference type="Gene3D" id="3.30.420.40">
    <property type="match status" value="1"/>
</dbReference>
<dbReference type="OrthoDB" id="168165at2759"/>
<keyword evidence="5" id="KW-0067">ATP-binding</keyword>
<feature type="compositionally biased region" description="Basic and acidic residues" evidence="6">
    <location>
        <begin position="520"/>
        <end position="529"/>
    </location>
</feature>
<evidence type="ECO:0000256" key="1">
    <source>
        <dbReference type="ARBA" id="ARBA00004496"/>
    </source>
</evidence>
<dbReference type="AlphaFoldDB" id="A0A1E7EVR9"/>
<evidence type="ECO:0000256" key="2">
    <source>
        <dbReference type="ARBA" id="ARBA00022679"/>
    </source>
</evidence>
<dbReference type="KEGG" id="fcy:FRACYDRAFT_247556"/>
<dbReference type="GO" id="GO:0005524">
    <property type="term" value="F:ATP binding"/>
    <property type="evidence" value="ECO:0007669"/>
    <property type="project" value="UniProtKB-KW"/>
</dbReference>
<sequence length="618" mass="68659">MSEGQAAAKEKTAGTVPASTAGVPKVNAVPVAAVLPRDLPYDAEEYVISIICESDRLKWNLHDGKHKFAPTVFWVTPHIEAEDRSLPPCLALSRFLCKQAKNYIFGDDNPKSATKQNASRIATKRKIPSITVYILSNENATTATTTTTTHVADIASLFEMIPVRLFMLSKTDFFTSEEMGLMTAPLISVGQYAAMYASKVDYDGSPVLLLNGGTAVTYIAMDKESKLLGVGACPGIAIRCRTLFDYCSEDFPSIGFEKYKQITDTAKAEKKPISLFASNLEVGVIANATSEMAGQLRNIVKQFMKTVDGPSNTSPPKVIITGENSDTEIIVQLLEENCSNLIVPEPDVAFPTSCKDMICVRKHMGAFGIQHILVANKKKKAPQNPDDTLRENIIGLRAASVVSKKQSTPQTAKKIHRGSIVRVIPGKNFEDDIFIVLTDEGEEIFLDLIQLYDAMVLYTEVGEELKGKDKEDWVGEKLKASTKVQEDLVEKNNKIQKRKEEFDATKKKEGSVVSMLTSLENEKRGEKRTRSTPTTTKKVDPKKYIGQRVTKYFEMPSVEDVDKNETLPYHGTVDKITDPSNLLWHVQYDDGDEEDYDFREIRDGILLHAKHLAKTRND</sequence>
<comment type="subcellular location">
    <subcellularLocation>
        <location evidence="1">Cytoplasm</location>
    </subcellularLocation>
</comment>
<reference evidence="7 8" key="1">
    <citation type="submission" date="2016-09" db="EMBL/GenBank/DDBJ databases">
        <title>Extensive genetic diversity and differential bi-allelic expression allows diatom success in the polar Southern Ocean.</title>
        <authorList>
            <consortium name="DOE Joint Genome Institute"/>
            <person name="Mock T."/>
            <person name="Otillar R.P."/>
            <person name="Strauss J."/>
            <person name="Dupont C."/>
            <person name="Frickenhaus S."/>
            <person name="Maumus F."/>
            <person name="Mcmullan M."/>
            <person name="Sanges R."/>
            <person name="Schmutz J."/>
            <person name="Toseland A."/>
            <person name="Valas R."/>
            <person name="Veluchamy A."/>
            <person name="Ward B.J."/>
            <person name="Allen A."/>
            <person name="Barry K."/>
            <person name="Falciatore A."/>
            <person name="Ferrante M."/>
            <person name="Fortunato A.E."/>
            <person name="Gloeckner G."/>
            <person name="Gruber A."/>
            <person name="Hipkin R."/>
            <person name="Janech M."/>
            <person name="Kroth P."/>
            <person name="Leese F."/>
            <person name="Lindquist E."/>
            <person name="Lyon B.R."/>
            <person name="Martin J."/>
            <person name="Mayer C."/>
            <person name="Parker M."/>
            <person name="Quesneville H."/>
            <person name="Raymond J."/>
            <person name="Uhlig C."/>
            <person name="Valentin K.U."/>
            <person name="Worden A.Z."/>
            <person name="Armbrust E.V."/>
            <person name="Bowler C."/>
            <person name="Green B."/>
            <person name="Moulton V."/>
            <person name="Van Oosterhout C."/>
            <person name="Grigoriev I."/>
        </authorList>
    </citation>
    <scope>NUCLEOTIDE SEQUENCE [LARGE SCALE GENOMIC DNA]</scope>
    <source>
        <strain evidence="7 8">CCMP1102</strain>
    </source>
</reference>
<protein>
    <submittedName>
        <fullName evidence="7">Uncharacterized protein</fullName>
    </submittedName>
</protein>
<gene>
    <name evidence="7" type="ORF">FRACYDRAFT_247556</name>
</gene>
<dbReference type="PANTHER" id="PTHR34265">
    <property type="entry name" value="TYPE III PANTOTHENATE KINASE"/>
    <property type="match status" value="1"/>
</dbReference>
<evidence type="ECO:0000313" key="7">
    <source>
        <dbReference type="EMBL" id="OEU09949.1"/>
    </source>
</evidence>
<organism evidence="7 8">
    <name type="scientific">Fragilariopsis cylindrus CCMP1102</name>
    <dbReference type="NCBI Taxonomy" id="635003"/>
    <lineage>
        <taxon>Eukaryota</taxon>
        <taxon>Sar</taxon>
        <taxon>Stramenopiles</taxon>
        <taxon>Ochrophyta</taxon>
        <taxon>Bacillariophyta</taxon>
        <taxon>Bacillariophyceae</taxon>
        <taxon>Bacillariophycidae</taxon>
        <taxon>Bacillariales</taxon>
        <taxon>Bacillariaceae</taxon>
        <taxon>Fragilariopsis</taxon>
    </lineage>
</organism>
<dbReference type="GO" id="GO:0005737">
    <property type="term" value="C:cytoplasm"/>
    <property type="evidence" value="ECO:0007669"/>
    <property type="project" value="UniProtKB-SubCell"/>
</dbReference>
<keyword evidence="2" id="KW-0808">Transferase</keyword>
<dbReference type="GO" id="GO:0004594">
    <property type="term" value="F:pantothenate kinase activity"/>
    <property type="evidence" value="ECO:0007669"/>
    <property type="project" value="InterPro"/>
</dbReference>
<keyword evidence="8" id="KW-1185">Reference proteome</keyword>
<keyword evidence="4" id="KW-0418">Kinase</keyword>
<dbReference type="Proteomes" id="UP000095751">
    <property type="component" value="Unassembled WGS sequence"/>
</dbReference>
<accession>A0A1E7EVR9</accession>
<name>A0A1E7EVR9_9STRA</name>
<proteinExistence type="predicted"/>
<evidence type="ECO:0000313" key="8">
    <source>
        <dbReference type="Proteomes" id="UP000095751"/>
    </source>
</evidence>
<evidence type="ECO:0000256" key="5">
    <source>
        <dbReference type="ARBA" id="ARBA00022840"/>
    </source>
</evidence>
<dbReference type="InterPro" id="IPR004619">
    <property type="entry name" value="Type_III_PanK"/>
</dbReference>